<sequence length="493" mass="58286">MNSNWQNVFNWIHVSGALISQDNENIQIDLVPQRKDVSNELPMEINPSVVIKKQLNYDDEVGWSWHKSWNLPEIEYNINVHMHSQVYQWVPCQSQLYQATLFAQIFVVKALEKQCHFKNLGIKGESKKQIIEQEANFRCLKFTTTSYNNEQCQHKKFHLMIVLFYSPVNGEKVVLSSIISPEIYVDSRKFARFHNIPVHQPSFTELFPYDLLYSIITKRDTKNRSVKMIKIENSIAGFINYFTAPNIRNKIKHPIFLALRFSSLIKLFVDQQLFYQQTNIVTSIQIHLNNIINKVESQKRIKLLISTQSEDNILQKKAMELIQQLENGCYEIYTQQCYLPNNVVLIEDQQQLLLQYGELFQKSLQSNSKNENSTQIQTQSISQIEENVVQKVKVEQCPNTPNNNPVQTFREIIPTPKCEFQNSIKKEENSKIQDQIQYNIYQQYNINQSQLYLQSYLNQSYQNYVKLQNQNYLNQYYHPYPYTSPQYIVWKNI</sequence>
<dbReference type="InParanoid" id="A0DYK6"/>
<dbReference type="AlphaFoldDB" id="A0DYK6"/>
<reference evidence="1 2" key="1">
    <citation type="journal article" date="2006" name="Nature">
        <title>Global trends of whole-genome duplications revealed by the ciliate Paramecium tetraurelia.</title>
        <authorList>
            <consortium name="Genoscope"/>
            <person name="Aury J.-M."/>
            <person name="Jaillon O."/>
            <person name="Duret L."/>
            <person name="Noel B."/>
            <person name="Jubin C."/>
            <person name="Porcel B.M."/>
            <person name="Segurens B."/>
            <person name="Daubin V."/>
            <person name="Anthouard V."/>
            <person name="Aiach N."/>
            <person name="Arnaiz O."/>
            <person name="Billaut A."/>
            <person name="Beisson J."/>
            <person name="Blanc I."/>
            <person name="Bouhouche K."/>
            <person name="Camara F."/>
            <person name="Duharcourt S."/>
            <person name="Guigo R."/>
            <person name="Gogendeau D."/>
            <person name="Katinka M."/>
            <person name="Keller A.-M."/>
            <person name="Kissmehl R."/>
            <person name="Klotz C."/>
            <person name="Koll F."/>
            <person name="Le Moue A."/>
            <person name="Lepere C."/>
            <person name="Malinsky S."/>
            <person name="Nowacki M."/>
            <person name="Nowak J.K."/>
            <person name="Plattner H."/>
            <person name="Poulain J."/>
            <person name="Ruiz F."/>
            <person name="Serrano V."/>
            <person name="Zagulski M."/>
            <person name="Dessen P."/>
            <person name="Betermier M."/>
            <person name="Weissenbach J."/>
            <person name="Scarpelli C."/>
            <person name="Schachter V."/>
            <person name="Sperling L."/>
            <person name="Meyer E."/>
            <person name="Cohen J."/>
            <person name="Wincker P."/>
        </authorList>
    </citation>
    <scope>NUCLEOTIDE SEQUENCE [LARGE SCALE GENOMIC DNA]</scope>
    <source>
        <strain evidence="1 2">Stock d4-2</strain>
    </source>
</reference>
<accession>A0DYK6</accession>
<dbReference type="EMBL" id="CT868649">
    <property type="protein sequence ID" value="CAK88123.1"/>
    <property type="molecule type" value="Genomic_DNA"/>
</dbReference>
<gene>
    <name evidence="1" type="ORF">GSPATT00003091001</name>
</gene>
<dbReference type="OrthoDB" id="1305at2759"/>
<evidence type="ECO:0000313" key="2">
    <source>
        <dbReference type="Proteomes" id="UP000000600"/>
    </source>
</evidence>
<dbReference type="RefSeq" id="XP_001455520.1">
    <property type="nucleotide sequence ID" value="XM_001455483.1"/>
</dbReference>
<organism evidence="1 2">
    <name type="scientific">Paramecium tetraurelia</name>
    <dbReference type="NCBI Taxonomy" id="5888"/>
    <lineage>
        <taxon>Eukaryota</taxon>
        <taxon>Sar</taxon>
        <taxon>Alveolata</taxon>
        <taxon>Ciliophora</taxon>
        <taxon>Intramacronucleata</taxon>
        <taxon>Oligohymenophorea</taxon>
        <taxon>Peniculida</taxon>
        <taxon>Parameciidae</taxon>
        <taxon>Paramecium</taxon>
    </lineage>
</organism>
<dbReference type="KEGG" id="ptm:GSPATT00003091001"/>
<dbReference type="GeneID" id="5041305"/>
<proteinExistence type="predicted"/>
<dbReference type="OMA" id="NGCYEIY"/>
<name>A0DYK6_PARTE</name>
<dbReference type="Proteomes" id="UP000000600">
    <property type="component" value="Unassembled WGS sequence"/>
</dbReference>
<dbReference type="HOGENOM" id="CLU_557206_0_0_1"/>
<protein>
    <submittedName>
        <fullName evidence="1">Uncharacterized protein</fullName>
    </submittedName>
</protein>
<evidence type="ECO:0000313" key="1">
    <source>
        <dbReference type="EMBL" id="CAK88123.1"/>
    </source>
</evidence>
<keyword evidence="2" id="KW-1185">Reference proteome</keyword>